<dbReference type="SUPFAM" id="SSF56954">
    <property type="entry name" value="Outer membrane efflux proteins (OEP)"/>
    <property type="match status" value="1"/>
</dbReference>
<dbReference type="AlphaFoldDB" id="A0A7T4N594"/>
<dbReference type="GO" id="GO:0009279">
    <property type="term" value="C:cell outer membrane"/>
    <property type="evidence" value="ECO:0007669"/>
    <property type="project" value="UniProtKB-SubCell"/>
</dbReference>
<evidence type="ECO:0000256" key="1">
    <source>
        <dbReference type="ARBA" id="ARBA00004442"/>
    </source>
</evidence>
<keyword evidence="5" id="KW-0812">Transmembrane</keyword>
<dbReference type="PANTHER" id="PTHR30026">
    <property type="entry name" value="OUTER MEMBRANE PROTEIN TOLC"/>
    <property type="match status" value="1"/>
</dbReference>
<evidence type="ECO:0000256" key="6">
    <source>
        <dbReference type="ARBA" id="ARBA00023136"/>
    </source>
</evidence>
<gene>
    <name evidence="9" type="ORF">I6I06_08230</name>
</gene>
<reference evidence="9 10" key="1">
    <citation type="submission" date="2020-12" db="EMBL/GenBank/DDBJ databases">
        <title>FDA dAtabase for Regulatory Grade micrObial Sequences (FDA-ARGOS): Supporting development and validation of Infectious Disease Dx tests.</title>
        <authorList>
            <person name="Nelson B."/>
            <person name="Plummer A."/>
            <person name="Tallon L."/>
            <person name="Sadzewicz L."/>
            <person name="Zhao X."/>
            <person name="Boylan J."/>
            <person name="Ott S."/>
            <person name="Bowen H."/>
            <person name="Vavikolanu K."/>
            <person name="Mehta A."/>
            <person name="Aluvathingal J."/>
            <person name="Nadendla S."/>
            <person name="Myers T."/>
            <person name="Yan Y."/>
            <person name="Sichtig H."/>
        </authorList>
    </citation>
    <scope>NUCLEOTIDE SEQUENCE [LARGE SCALE GENOMIC DNA]</scope>
    <source>
        <strain evidence="9 10">FDAARGOS_1049</strain>
    </source>
</reference>
<evidence type="ECO:0000256" key="2">
    <source>
        <dbReference type="ARBA" id="ARBA00007613"/>
    </source>
</evidence>
<evidence type="ECO:0000313" key="10">
    <source>
        <dbReference type="Proteomes" id="UP000595610"/>
    </source>
</evidence>
<accession>A0A7T4N594</accession>
<organism evidence="9 10">
    <name type="scientific">Paraburkholderia ginsengisoli</name>
    <dbReference type="NCBI Taxonomy" id="311231"/>
    <lineage>
        <taxon>Bacteria</taxon>
        <taxon>Pseudomonadati</taxon>
        <taxon>Pseudomonadota</taxon>
        <taxon>Betaproteobacteria</taxon>
        <taxon>Burkholderiales</taxon>
        <taxon>Burkholderiaceae</taxon>
        <taxon>Paraburkholderia</taxon>
    </lineage>
</organism>
<dbReference type="Gene3D" id="1.20.1600.10">
    <property type="entry name" value="Outer membrane efflux proteins (OEP)"/>
    <property type="match status" value="1"/>
</dbReference>
<dbReference type="RefSeq" id="WP_042327778.1">
    <property type="nucleotide sequence ID" value="NZ_CP066075.1"/>
</dbReference>
<keyword evidence="10" id="KW-1185">Reference proteome</keyword>
<comment type="subcellular location">
    <subcellularLocation>
        <location evidence="1">Cell outer membrane</location>
    </subcellularLocation>
</comment>
<comment type="similarity">
    <text evidence="2">Belongs to the outer membrane factor (OMF) (TC 1.B.17) family.</text>
</comment>
<dbReference type="NCBIfam" id="TIGR01844">
    <property type="entry name" value="type_I_sec_TolC"/>
    <property type="match status" value="1"/>
</dbReference>
<feature type="compositionally biased region" description="Low complexity" evidence="8">
    <location>
        <begin position="500"/>
        <end position="509"/>
    </location>
</feature>
<keyword evidence="3" id="KW-0813">Transport</keyword>
<dbReference type="EMBL" id="CP066075">
    <property type="protein sequence ID" value="QQC65428.1"/>
    <property type="molecule type" value="Genomic_DNA"/>
</dbReference>
<dbReference type="Proteomes" id="UP000595610">
    <property type="component" value="Chromosome 1"/>
</dbReference>
<evidence type="ECO:0000256" key="8">
    <source>
        <dbReference type="SAM" id="MobiDB-lite"/>
    </source>
</evidence>
<dbReference type="GO" id="GO:0015288">
    <property type="term" value="F:porin activity"/>
    <property type="evidence" value="ECO:0007669"/>
    <property type="project" value="TreeGrafter"/>
</dbReference>
<dbReference type="GO" id="GO:0015562">
    <property type="term" value="F:efflux transmembrane transporter activity"/>
    <property type="evidence" value="ECO:0007669"/>
    <property type="project" value="InterPro"/>
</dbReference>
<evidence type="ECO:0000256" key="4">
    <source>
        <dbReference type="ARBA" id="ARBA00022452"/>
    </source>
</evidence>
<dbReference type="PANTHER" id="PTHR30026:SF20">
    <property type="entry name" value="OUTER MEMBRANE PROTEIN TOLC"/>
    <property type="match status" value="1"/>
</dbReference>
<evidence type="ECO:0000313" key="9">
    <source>
        <dbReference type="EMBL" id="QQC65428.1"/>
    </source>
</evidence>
<sequence length="522" mass="53643">MTRQRAPVRAAVLALTLAGAHLAVLYGALHASTAHAVGLSQLYDEALASDAQLQSARAALAANSEELPLARAKLLPQLSASLTGSRQNTDFGGGFPASSGNSNGYVVSLTQPLIHVDSWYGYAQGQLAVDSAQASFAQARQDLIVRLGQAYFDALAAQDSVAIARSQKASIAQQLESARRSFEVGNTTITDTNEAQAKYDQAVSQEIGAQNDLAVKLAALQQIVGHPVEQVDGLAAGAPLPPPVPADINLWVDAASDANYQVVLKQLALASAQRETSKAKAGHLPTVDLVASRSRSSLGAAGAGNFGGNFGGGFGSGANTLPGGTPALAAELGNLGSSYTNSTIGVQVTIPLFAGGATQSRVRQTLALEDQAAADLDTARRNAALSARQAFLGVVSGLAQVRALQTAERSANTSLESNLLGYQVGVRINIDVLNAQDQLFSARRDLAKARYDTLVNTLKLKASTASLTDQDVLLLSALLSPVDDGALTALPQAPTVPHPGVAAKGAAGKLGRREVPGAGVGR</sequence>
<dbReference type="GO" id="GO:1990281">
    <property type="term" value="C:efflux pump complex"/>
    <property type="evidence" value="ECO:0007669"/>
    <property type="project" value="TreeGrafter"/>
</dbReference>
<dbReference type="Pfam" id="PF02321">
    <property type="entry name" value="OEP"/>
    <property type="match status" value="2"/>
</dbReference>
<feature type="region of interest" description="Disordered" evidence="8">
    <location>
        <begin position="498"/>
        <end position="522"/>
    </location>
</feature>
<evidence type="ECO:0000256" key="3">
    <source>
        <dbReference type="ARBA" id="ARBA00022448"/>
    </source>
</evidence>
<dbReference type="KEGG" id="pgis:I6I06_08230"/>
<dbReference type="InterPro" id="IPR051906">
    <property type="entry name" value="TolC-like"/>
</dbReference>
<proteinExistence type="inferred from homology"/>
<evidence type="ECO:0000256" key="7">
    <source>
        <dbReference type="ARBA" id="ARBA00023237"/>
    </source>
</evidence>
<keyword evidence="4" id="KW-1134">Transmembrane beta strand</keyword>
<protein>
    <submittedName>
        <fullName evidence="9">TolC family outer membrane protein</fullName>
    </submittedName>
</protein>
<keyword evidence="7" id="KW-0998">Cell outer membrane</keyword>
<keyword evidence="6" id="KW-0472">Membrane</keyword>
<dbReference type="InterPro" id="IPR010130">
    <property type="entry name" value="T1SS_OMP_TolC"/>
</dbReference>
<name>A0A7T4N594_9BURK</name>
<evidence type="ECO:0000256" key="5">
    <source>
        <dbReference type="ARBA" id="ARBA00022692"/>
    </source>
</evidence>
<dbReference type="InterPro" id="IPR003423">
    <property type="entry name" value="OMP_efflux"/>
</dbReference>